<dbReference type="EMBL" id="JXCL01000029">
    <property type="protein sequence ID" value="KIL17152.1"/>
    <property type="molecule type" value="Genomic_DNA"/>
</dbReference>
<organism evidence="5 8">
    <name type="scientific">Bacillus pumilus</name>
    <name type="common">Bacillus mesentericus</name>
    <dbReference type="NCBI Taxonomy" id="1408"/>
    <lineage>
        <taxon>Bacteria</taxon>
        <taxon>Bacillati</taxon>
        <taxon>Bacillota</taxon>
        <taxon>Bacilli</taxon>
        <taxon>Bacillales</taxon>
        <taxon>Bacillaceae</taxon>
        <taxon>Bacillus</taxon>
    </lineage>
</organism>
<evidence type="ECO:0000256" key="1">
    <source>
        <dbReference type="SAM" id="Phobius"/>
    </source>
</evidence>
<evidence type="ECO:0000313" key="8">
    <source>
        <dbReference type="Proteomes" id="UP000230768"/>
    </source>
</evidence>
<dbReference type="RefSeq" id="WP_034318888.1">
    <property type="nucleotide sequence ID" value="NZ_CANLUN010000009.1"/>
</dbReference>
<dbReference type="Proteomes" id="UP000031978">
    <property type="component" value="Unassembled WGS sequence"/>
</dbReference>
<protein>
    <submittedName>
        <fullName evidence="5">DUF2768 domain-containing protein</fullName>
    </submittedName>
</protein>
<dbReference type="EMBL" id="VKQA01000001">
    <property type="protein sequence ID" value="MDR4249913.1"/>
    <property type="molecule type" value="Genomic_DNA"/>
</dbReference>
<dbReference type="OrthoDB" id="2476435at2"/>
<gene>
    <name evidence="2" type="ORF">B4127_2417</name>
    <name evidence="4" type="ORF">CEY02_10230</name>
    <name evidence="5" type="ORF">CTV99_13920</name>
    <name evidence="3" type="ORF">FO508_06085</name>
</gene>
<accession>A0A063Z1Z3</accession>
<evidence type="ECO:0000313" key="6">
    <source>
        <dbReference type="Proteomes" id="UP000031978"/>
    </source>
</evidence>
<dbReference type="EMBL" id="NKHG01000074">
    <property type="protein sequence ID" value="PCK20993.1"/>
    <property type="molecule type" value="Genomic_DNA"/>
</dbReference>
<dbReference type="EMBL" id="PEKP01000020">
    <property type="protein sequence ID" value="PIK26184.1"/>
    <property type="molecule type" value="Genomic_DNA"/>
</dbReference>
<evidence type="ECO:0000313" key="5">
    <source>
        <dbReference type="EMBL" id="PIK26184.1"/>
    </source>
</evidence>
<feature type="transmembrane region" description="Helical" evidence="1">
    <location>
        <begin position="39"/>
        <end position="61"/>
    </location>
</feature>
<reference evidence="3" key="4">
    <citation type="submission" date="2019-07" db="EMBL/GenBank/DDBJ databases">
        <title>Phylogenomic Reclassification of ATCC Bacillus Strains and Various Taxa within the Genus Bacillus.</title>
        <authorList>
            <person name="Riojas M.A."/>
            <person name="Frank A.M."/>
            <person name="Fenn S.L."/>
            <person name="King S."/>
            <person name="Brower S."/>
            <person name="Hazbon M.H."/>
        </authorList>
    </citation>
    <scope>NUCLEOTIDE SEQUENCE</scope>
    <source>
        <strain evidence="3">ATCC 27142</strain>
    </source>
</reference>
<evidence type="ECO:0000313" key="4">
    <source>
        <dbReference type="EMBL" id="PCK20993.1"/>
    </source>
</evidence>
<name>A0A063Z1Z3_BACPU</name>
<dbReference type="Proteomes" id="UP001182042">
    <property type="component" value="Unassembled WGS sequence"/>
</dbReference>
<evidence type="ECO:0000313" key="7">
    <source>
        <dbReference type="Proteomes" id="UP000228754"/>
    </source>
</evidence>
<reference evidence="5 8" key="3">
    <citation type="submission" date="2017-11" db="EMBL/GenBank/DDBJ databases">
        <title>Draft genome sequence of Bacillus pumilus 51_5il from lake Gorkoye (Russia: Novosibirsk region).</title>
        <authorList>
            <person name="Shipova A.A."/>
            <person name="Rozanov A.S."/>
            <person name="Bryanskaya A.V."/>
            <person name="Peltek S.E."/>
        </authorList>
    </citation>
    <scope>NUCLEOTIDE SEQUENCE [LARGE SCALE GENOMIC DNA]</scope>
    <source>
        <strain evidence="5 8">51_5il</strain>
    </source>
</reference>
<dbReference type="InterPro" id="IPR020076">
    <property type="entry name" value="DUF2768"/>
</dbReference>
<proteinExistence type="predicted"/>
<keyword evidence="1" id="KW-1133">Transmembrane helix</keyword>
<sequence length="67" mass="7504">MSFALIKMWFALGSMGLMFLAVVTIYFSRFKLKSRFLKITASTVAYSLMLISGIIVFLVVFSGPVNE</sequence>
<evidence type="ECO:0000313" key="2">
    <source>
        <dbReference type="EMBL" id="KIL17152.1"/>
    </source>
</evidence>
<dbReference type="Proteomes" id="UP000230768">
    <property type="component" value="Unassembled WGS sequence"/>
</dbReference>
<keyword evidence="1" id="KW-0472">Membrane</keyword>
<keyword evidence="1" id="KW-0812">Transmembrane</keyword>
<evidence type="ECO:0000313" key="3">
    <source>
        <dbReference type="EMBL" id="MDR4249913.1"/>
    </source>
</evidence>
<dbReference type="AlphaFoldDB" id="A0A063Z1Z3"/>
<reference evidence="2 6" key="1">
    <citation type="submission" date="2014-12" db="EMBL/GenBank/DDBJ databases">
        <title>Draft Genome Sequences of Five Spore-Forming Food Isolates of Bacillus pumilus.</title>
        <authorList>
            <person name="de Jong A."/>
            <person name="van Heel A.J."/>
            <person name="Montalban-Lopez M."/>
            <person name="Krawczyk A.O."/>
            <person name="Berendsen E.M."/>
            <person name="Wells-Bennik M."/>
            <person name="Kuipers O.P."/>
        </authorList>
    </citation>
    <scope>NUCLEOTIDE SEQUENCE [LARGE SCALE GENOMIC DNA]</scope>
    <source>
        <strain evidence="2 6">B4127</strain>
    </source>
</reference>
<comment type="caution">
    <text evidence="5">The sequence shown here is derived from an EMBL/GenBank/DDBJ whole genome shotgun (WGS) entry which is preliminary data.</text>
</comment>
<dbReference type="Proteomes" id="UP000228754">
    <property type="component" value="Unassembled WGS sequence"/>
</dbReference>
<reference evidence="4 7" key="2">
    <citation type="submission" date="2017-06" db="EMBL/GenBank/DDBJ databases">
        <title>Draft Genome Sequence of Bacillus sp Strain 36R Isolated from saline sediment at Atanasia, Sonora, Mexico.</title>
        <authorList>
            <person name="Sanchez Diaz R."/>
            <person name="Quiroz Macias M.E."/>
            <person name="Ibarra Gamez J.C."/>
            <person name="Enciso Ibarra J."/>
            <person name="Gomez Gil B."/>
            <person name="Galaviz Silva L."/>
        </authorList>
    </citation>
    <scope>NUCLEOTIDE SEQUENCE [LARGE SCALE GENOMIC DNA]</scope>
    <source>
        <strain evidence="4 7">36R_ATNSAL</strain>
    </source>
</reference>
<feature type="transmembrane region" description="Helical" evidence="1">
    <location>
        <begin position="6"/>
        <end position="27"/>
    </location>
</feature>
<dbReference type="KEGG" id="bpus:UP12_10250"/>
<dbReference type="Pfam" id="PF10966">
    <property type="entry name" value="DUF2768"/>
    <property type="match status" value="1"/>
</dbReference>